<organism evidence="8 10">
    <name type="scientific">Lactarius akahatsu</name>
    <dbReference type="NCBI Taxonomy" id="416441"/>
    <lineage>
        <taxon>Eukaryota</taxon>
        <taxon>Fungi</taxon>
        <taxon>Dikarya</taxon>
        <taxon>Basidiomycota</taxon>
        <taxon>Agaricomycotina</taxon>
        <taxon>Agaricomycetes</taxon>
        <taxon>Russulales</taxon>
        <taxon>Russulaceae</taxon>
        <taxon>Lactarius</taxon>
    </lineage>
</organism>
<keyword evidence="4" id="KW-0547">Nucleotide-binding</keyword>
<evidence type="ECO:0000256" key="4">
    <source>
        <dbReference type="ARBA" id="ARBA00022741"/>
    </source>
</evidence>
<dbReference type="EMBL" id="JAKELL010000003">
    <property type="protein sequence ID" value="KAH8999748.1"/>
    <property type="molecule type" value="Genomic_DNA"/>
</dbReference>
<comment type="caution">
    <text evidence="8">The sequence shown here is derived from an EMBL/GenBank/DDBJ whole genome shotgun (WGS) entry which is preliminary data.</text>
</comment>
<comment type="similarity">
    <text evidence="1">Belongs to the protein kinase superfamily. CAMK Ser/Thr protein kinase family. NIM1 subfamily.</text>
</comment>
<dbReference type="Proteomes" id="UP001201163">
    <property type="component" value="Unassembled WGS sequence"/>
</dbReference>
<dbReference type="GO" id="GO:0035556">
    <property type="term" value="P:intracellular signal transduction"/>
    <property type="evidence" value="ECO:0007669"/>
    <property type="project" value="TreeGrafter"/>
</dbReference>
<evidence type="ECO:0000259" key="7">
    <source>
        <dbReference type="PROSITE" id="PS50011"/>
    </source>
</evidence>
<dbReference type="PANTHER" id="PTHR24346:SF82">
    <property type="entry name" value="KP78A-RELATED"/>
    <property type="match status" value="1"/>
</dbReference>
<reference evidence="8" key="1">
    <citation type="submission" date="2022-01" db="EMBL/GenBank/DDBJ databases">
        <title>Comparative genomics reveals a dynamic genome evolution in the ectomycorrhizal milk-cap (Lactarius) mushrooms.</title>
        <authorList>
            <consortium name="DOE Joint Genome Institute"/>
            <person name="Lebreton A."/>
            <person name="Tang N."/>
            <person name="Kuo A."/>
            <person name="LaButti K."/>
            <person name="Drula E."/>
            <person name="Barry K."/>
            <person name="Clum A."/>
            <person name="Lipzen A."/>
            <person name="Mousain D."/>
            <person name="Ng V."/>
            <person name="Wang R."/>
            <person name="Wang X."/>
            <person name="Dai Y."/>
            <person name="Henrissat B."/>
            <person name="Grigoriev I.V."/>
            <person name="Guerin-Laguette A."/>
            <person name="Yu F."/>
            <person name="Martin F.M."/>
        </authorList>
    </citation>
    <scope>NUCLEOTIDE SEQUENCE</scope>
    <source>
        <strain evidence="8">QP</strain>
    </source>
</reference>
<dbReference type="InterPro" id="IPR011009">
    <property type="entry name" value="Kinase-like_dom_sf"/>
</dbReference>
<dbReference type="GO" id="GO:0005524">
    <property type="term" value="F:ATP binding"/>
    <property type="evidence" value="ECO:0007669"/>
    <property type="project" value="UniProtKB-KW"/>
</dbReference>
<evidence type="ECO:0000313" key="8">
    <source>
        <dbReference type="EMBL" id="KAH8999746.1"/>
    </source>
</evidence>
<evidence type="ECO:0000313" key="9">
    <source>
        <dbReference type="EMBL" id="KAH8999748.1"/>
    </source>
</evidence>
<keyword evidence="6" id="KW-0067">ATP-binding</keyword>
<evidence type="ECO:0000313" key="10">
    <source>
        <dbReference type="Proteomes" id="UP001201163"/>
    </source>
</evidence>
<protein>
    <submittedName>
        <fullName evidence="8">Kinase-like domain-containing protein</fullName>
    </submittedName>
</protein>
<keyword evidence="2" id="KW-0723">Serine/threonine-protein kinase</keyword>
<keyword evidence="5 8" id="KW-0418">Kinase</keyword>
<dbReference type="GO" id="GO:0005737">
    <property type="term" value="C:cytoplasm"/>
    <property type="evidence" value="ECO:0007669"/>
    <property type="project" value="TreeGrafter"/>
</dbReference>
<dbReference type="Pfam" id="PF00069">
    <property type="entry name" value="Pkinase"/>
    <property type="match status" value="1"/>
</dbReference>
<dbReference type="PANTHER" id="PTHR24346">
    <property type="entry name" value="MAP/MICROTUBULE AFFINITY-REGULATING KINASE"/>
    <property type="match status" value="1"/>
</dbReference>
<evidence type="ECO:0000256" key="2">
    <source>
        <dbReference type="ARBA" id="ARBA00022527"/>
    </source>
</evidence>
<evidence type="ECO:0000256" key="3">
    <source>
        <dbReference type="ARBA" id="ARBA00022679"/>
    </source>
</evidence>
<dbReference type="PROSITE" id="PS00108">
    <property type="entry name" value="PROTEIN_KINASE_ST"/>
    <property type="match status" value="1"/>
</dbReference>
<dbReference type="EMBL" id="JAKELL010000003">
    <property type="protein sequence ID" value="KAH8999746.1"/>
    <property type="molecule type" value="Genomic_DNA"/>
</dbReference>
<dbReference type="GO" id="GO:0004674">
    <property type="term" value="F:protein serine/threonine kinase activity"/>
    <property type="evidence" value="ECO:0007669"/>
    <property type="project" value="UniProtKB-KW"/>
</dbReference>
<feature type="domain" description="Protein kinase" evidence="7">
    <location>
        <begin position="1"/>
        <end position="183"/>
    </location>
</feature>
<evidence type="ECO:0000256" key="5">
    <source>
        <dbReference type="ARBA" id="ARBA00022777"/>
    </source>
</evidence>
<dbReference type="PROSITE" id="PS50011">
    <property type="entry name" value="PROTEIN_KINASE_DOM"/>
    <property type="match status" value="1"/>
</dbReference>
<evidence type="ECO:0000256" key="6">
    <source>
        <dbReference type="ARBA" id="ARBA00022840"/>
    </source>
</evidence>
<evidence type="ECO:0000256" key="1">
    <source>
        <dbReference type="ARBA" id="ARBA00010791"/>
    </source>
</evidence>
<dbReference type="Gene3D" id="1.10.510.10">
    <property type="entry name" value="Transferase(Phosphotransferase) domain 1"/>
    <property type="match status" value="1"/>
</dbReference>
<dbReference type="InterPro" id="IPR008271">
    <property type="entry name" value="Ser/Thr_kinase_AS"/>
</dbReference>
<dbReference type="SUPFAM" id="SSF56112">
    <property type="entry name" value="Protein kinase-like (PK-like)"/>
    <property type="match status" value="1"/>
</dbReference>
<gene>
    <name evidence="8" type="ORF">EDB92DRAFT_1790195</name>
    <name evidence="9" type="ORF">EDB92DRAFT_1790226</name>
</gene>
<dbReference type="AlphaFoldDB" id="A0AAD4LUF4"/>
<accession>A0AAD4LUF4</accession>
<sequence>MTLTQCLEEKHFPLRRESLRVQFLEGVAFLHKHGVAHLDLKPGNVLVHGSSSSLLPCLSIIDFGLLVIAESEETLVEGYCGTPSWAALEVRESAEKYSAILADRWSCGKVLKYFVDSLPIGSASAFEPICTRLLSSVPGERPSLSAVLQVLRCTPDPYRVRAEKRGSEVDEATAVRKRHRIVW</sequence>
<dbReference type="InterPro" id="IPR000719">
    <property type="entry name" value="Prot_kinase_dom"/>
</dbReference>
<proteinExistence type="inferred from homology"/>
<dbReference type="SMART" id="SM00220">
    <property type="entry name" value="S_TKc"/>
    <property type="match status" value="1"/>
</dbReference>
<name>A0AAD4LUF4_9AGAM</name>
<keyword evidence="10" id="KW-1185">Reference proteome</keyword>
<keyword evidence="3" id="KW-0808">Transferase</keyword>